<evidence type="ECO:0000256" key="3">
    <source>
        <dbReference type="ARBA" id="ARBA00022630"/>
    </source>
</evidence>
<proteinExistence type="predicted"/>
<dbReference type="AlphaFoldDB" id="A0A518AQ21"/>
<dbReference type="PANTHER" id="PTHR48109:SF3">
    <property type="entry name" value="SLL0744 PROTEIN"/>
    <property type="match status" value="1"/>
</dbReference>
<comment type="pathway">
    <text evidence="2">Pyrimidine metabolism; UMP biosynthesis via de novo pathway.</text>
</comment>
<dbReference type="PIRSF" id="PIRSF000164">
    <property type="entry name" value="DHO_oxidase"/>
    <property type="match status" value="1"/>
</dbReference>
<accession>A0A518AQ21</accession>
<keyword evidence="6 8" id="KW-0560">Oxidoreductase</keyword>
<dbReference type="NCBIfam" id="NF005741">
    <property type="entry name" value="PRK07565.1"/>
    <property type="match status" value="1"/>
</dbReference>
<dbReference type="InterPro" id="IPR005720">
    <property type="entry name" value="Dihydroorotate_DH_cat"/>
</dbReference>
<protein>
    <submittedName>
        <fullName evidence="8">Dihydroorotate dehydrogenase B (NAD(+)), catalytic subunit</fullName>
        <ecNumber evidence="8">1.3.1.14</ecNumber>
    </submittedName>
</protein>
<organism evidence="8 9">
    <name type="scientific">Aeoliella mucimassa</name>
    <dbReference type="NCBI Taxonomy" id="2527972"/>
    <lineage>
        <taxon>Bacteria</taxon>
        <taxon>Pseudomonadati</taxon>
        <taxon>Planctomycetota</taxon>
        <taxon>Planctomycetia</taxon>
        <taxon>Pirellulales</taxon>
        <taxon>Lacipirellulaceae</taxon>
        <taxon>Aeoliella</taxon>
    </lineage>
</organism>
<keyword evidence="9" id="KW-1185">Reference proteome</keyword>
<dbReference type="Gene3D" id="3.20.20.70">
    <property type="entry name" value="Aldolase class I"/>
    <property type="match status" value="1"/>
</dbReference>
<dbReference type="Proteomes" id="UP000315750">
    <property type="component" value="Chromosome"/>
</dbReference>
<dbReference type="GO" id="GO:0004589">
    <property type="term" value="F:dihydroorotate dehydrogenase (NAD+) activity"/>
    <property type="evidence" value="ECO:0007669"/>
    <property type="project" value="UniProtKB-EC"/>
</dbReference>
<gene>
    <name evidence="8" type="primary">pyrD_1</name>
    <name evidence="8" type="ORF">Pan181_30330</name>
</gene>
<keyword evidence="3" id="KW-0285">Flavoprotein</keyword>
<dbReference type="InterPro" id="IPR050074">
    <property type="entry name" value="DHO_dehydrogenase"/>
</dbReference>
<dbReference type="OrthoDB" id="9794954at2"/>
<dbReference type="EC" id="1.3.1.14" evidence="8"/>
<dbReference type="KEGG" id="amuc:Pan181_30330"/>
<dbReference type="Pfam" id="PF01180">
    <property type="entry name" value="DHO_dh"/>
    <property type="match status" value="1"/>
</dbReference>
<dbReference type="GO" id="GO:0006207">
    <property type="term" value="P:'de novo' pyrimidine nucleobase biosynthetic process"/>
    <property type="evidence" value="ECO:0007669"/>
    <property type="project" value="TreeGrafter"/>
</dbReference>
<evidence type="ECO:0000256" key="1">
    <source>
        <dbReference type="ARBA" id="ARBA00001917"/>
    </source>
</evidence>
<dbReference type="PANTHER" id="PTHR48109">
    <property type="entry name" value="DIHYDROOROTATE DEHYDROGENASE (QUINONE), MITOCHONDRIAL-RELATED"/>
    <property type="match status" value="1"/>
</dbReference>
<dbReference type="InterPro" id="IPR012135">
    <property type="entry name" value="Dihydroorotate_DH_1_2"/>
</dbReference>
<evidence type="ECO:0000256" key="5">
    <source>
        <dbReference type="ARBA" id="ARBA00022975"/>
    </source>
</evidence>
<dbReference type="GO" id="GO:0044205">
    <property type="term" value="P:'de novo' UMP biosynthetic process"/>
    <property type="evidence" value="ECO:0007669"/>
    <property type="project" value="UniProtKB-UniPathway"/>
</dbReference>
<evidence type="ECO:0000256" key="4">
    <source>
        <dbReference type="ARBA" id="ARBA00022643"/>
    </source>
</evidence>
<dbReference type="SUPFAM" id="SSF51395">
    <property type="entry name" value="FMN-linked oxidoreductases"/>
    <property type="match status" value="1"/>
</dbReference>
<reference evidence="8 9" key="1">
    <citation type="submission" date="2019-02" db="EMBL/GenBank/DDBJ databases">
        <title>Deep-cultivation of Planctomycetes and their phenomic and genomic characterization uncovers novel biology.</title>
        <authorList>
            <person name="Wiegand S."/>
            <person name="Jogler M."/>
            <person name="Boedeker C."/>
            <person name="Pinto D."/>
            <person name="Vollmers J."/>
            <person name="Rivas-Marin E."/>
            <person name="Kohn T."/>
            <person name="Peeters S.H."/>
            <person name="Heuer A."/>
            <person name="Rast P."/>
            <person name="Oberbeckmann S."/>
            <person name="Bunk B."/>
            <person name="Jeske O."/>
            <person name="Meyerdierks A."/>
            <person name="Storesund J.E."/>
            <person name="Kallscheuer N."/>
            <person name="Luecker S."/>
            <person name="Lage O.M."/>
            <person name="Pohl T."/>
            <person name="Merkel B.J."/>
            <person name="Hornburger P."/>
            <person name="Mueller R.-W."/>
            <person name="Bruemmer F."/>
            <person name="Labrenz M."/>
            <person name="Spormann A.M."/>
            <person name="Op den Camp H."/>
            <person name="Overmann J."/>
            <person name="Amann R."/>
            <person name="Jetten M.S.M."/>
            <person name="Mascher T."/>
            <person name="Medema M.H."/>
            <person name="Devos D.P."/>
            <person name="Kaster A.-K."/>
            <person name="Ovreas L."/>
            <person name="Rohde M."/>
            <person name="Galperin M.Y."/>
            <person name="Jogler C."/>
        </authorList>
    </citation>
    <scope>NUCLEOTIDE SEQUENCE [LARGE SCALE GENOMIC DNA]</scope>
    <source>
        <strain evidence="8 9">Pan181</strain>
    </source>
</reference>
<dbReference type="EMBL" id="CP036278">
    <property type="protein sequence ID" value="QDU56821.1"/>
    <property type="molecule type" value="Genomic_DNA"/>
</dbReference>
<dbReference type="CDD" id="cd04739">
    <property type="entry name" value="DHOD_like"/>
    <property type="match status" value="1"/>
</dbReference>
<dbReference type="RefSeq" id="WP_145247572.1">
    <property type="nucleotide sequence ID" value="NZ_CP036278.1"/>
</dbReference>
<evidence type="ECO:0000256" key="2">
    <source>
        <dbReference type="ARBA" id="ARBA00004725"/>
    </source>
</evidence>
<comment type="cofactor">
    <cofactor evidence="1">
        <name>FMN</name>
        <dbReference type="ChEBI" id="CHEBI:58210"/>
    </cofactor>
</comment>
<evidence type="ECO:0000256" key="6">
    <source>
        <dbReference type="ARBA" id="ARBA00023002"/>
    </source>
</evidence>
<dbReference type="GO" id="GO:0005737">
    <property type="term" value="C:cytoplasm"/>
    <property type="evidence" value="ECO:0007669"/>
    <property type="project" value="InterPro"/>
</dbReference>
<keyword evidence="4" id="KW-0288">FMN</keyword>
<name>A0A518AQ21_9BACT</name>
<evidence type="ECO:0000313" key="8">
    <source>
        <dbReference type="EMBL" id="QDU56821.1"/>
    </source>
</evidence>
<evidence type="ECO:0000259" key="7">
    <source>
        <dbReference type="Pfam" id="PF01180"/>
    </source>
</evidence>
<keyword evidence="5" id="KW-0665">Pyrimidine biosynthesis</keyword>
<feature type="domain" description="Dihydroorotate dehydrogenase catalytic" evidence="7">
    <location>
        <begin position="87"/>
        <end position="291"/>
    </location>
</feature>
<dbReference type="UniPathway" id="UPA00070"/>
<evidence type="ECO:0000313" key="9">
    <source>
        <dbReference type="Proteomes" id="UP000315750"/>
    </source>
</evidence>
<dbReference type="InterPro" id="IPR013785">
    <property type="entry name" value="Aldolase_TIM"/>
</dbReference>
<sequence>MAVDLKTQYLGLTLKNPLAVAACQPLTGDMEMLGKLEAAGASCVVMPSLFEEQVVHEELEISNLYDFHTDSNPEALTNLPPFPEYDKGSDEYLKRLEEAKKTLSIPVIGSLNGSSKGGWVRYAKEMQDAGADALELNIYFIPTDVNMTGDQVEGQYVDLVAAVRESVSIPLAVKIGQNFTSLPNFAQKLVGAGANGLVLFNRYLEADINLDELEFYPDLVLSNRHEARVPIRWISILRDQVSASLAATSGIHRMEGAIKLLLAGADVLMLASVLLMKGPNQLTTILNDMTAWLEQKEYVSVQQLQGSMSCANSSNPSELVRANYMKALRNYTTEYTSPH</sequence>